<keyword evidence="5" id="KW-1185">Reference proteome</keyword>
<sequence length="424" mass="50697">MFAQIRVIQHFMDEIQSQKIFACDVWHLNIENFVQSIQIYFVKNQMLKQCFQRSNLAKRKINRKNEQKLMFQDLIINCPNQEHDNNVKLICFDKSCKTNRLYCMQCNREGMHCSHPQYQYELPILLEHIEKAYQECDHFVNRIKQIIDLVYQSFNQLIGGIREKFQRSKEQFLNLNSKQMNSFFEQVILFKSFEAKIETQITESSQNFQYQLKYLYQDLNISQLNYCQISNSDIQKSQEICQKGYELWLNDNDYLEAIKNFDQALIWNPKNQSALQKKAYCLRLLKQYKEAIQWADKALDIDPKHEDTMKGKGISLFMLEEYKEAIIWIDKALEINPNNKLSLYYKADCLRLLKQYKEAIIQADKALEIDPQYQLALYCKGQCLQTLNQYAEALIFYEKYLKIDPNDQYAKIRKNQCLEALEIK</sequence>
<dbReference type="InterPro" id="IPR019734">
    <property type="entry name" value="TPR_rpt"/>
</dbReference>
<feature type="repeat" description="TPR" evidence="3">
    <location>
        <begin position="374"/>
        <end position="407"/>
    </location>
</feature>
<dbReference type="PANTHER" id="PTHR44943:SF4">
    <property type="entry name" value="TPR REPEAT-CONTAINING PROTEIN MJ0798"/>
    <property type="match status" value="1"/>
</dbReference>
<dbReference type="SMART" id="SM00028">
    <property type="entry name" value="TPR"/>
    <property type="match status" value="5"/>
</dbReference>
<dbReference type="AlphaFoldDB" id="A0A8S1RTQ4"/>
<accession>A0A8S1RTQ4</accession>
<dbReference type="OrthoDB" id="311088at2759"/>
<gene>
    <name evidence="4" type="ORF">PSON_ATCC_30995.1.T2480009</name>
</gene>
<evidence type="ECO:0000313" key="5">
    <source>
        <dbReference type="Proteomes" id="UP000692954"/>
    </source>
</evidence>
<feature type="repeat" description="TPR" evidence="3">
    <location>
        <begin position="272"/>
        <end position="305"/>
    </location>
</feature>
<dbReference type="InterPro" id="IPR051685">
    <property type="entry name" value="Ycf3/AcsC/BcsC/TPR_MFPF"/>
</dbReference>
<comment type="caution">
    <text evidence="4">The sequence shown here is derived from an EMBL/GenBank/DDBJ whole genome shotgun (WGS) entry which is preliminary data.</text>
</comment>
<evidence type="ECO:0008006" key="6">
    <source>
        <dbReference type="Google" id="ProtNLM"/>
    </source>
</evidence>
<reference evidence="4" key="1">
    <citation type="submission" date="2021-01" db="EMBL/GenBank/DDBJ databases">
        <authorList>
            <consortium name="Genoscope - CEA"/>
            <person name="William W."/>
        </authorList>
    </citation>
    <scope>NUCLEOTIDE SEQUENCE</scope>
</reference>
<keyword evidence="2 3" id="KW-0802">TPR repeat</keyword>
<proteinExistence type="predicted"/>
<protein>
    <recommendedName>
        <fullName evidence="6">Tetratricopeptide repeat protein</fullName>
    </recommendedName>
</protein>
<dbReference type="EMBL" id="CAJJDN010000248">
    <property type="protein sequence ID" value="CAD8129874.1"/>
    <property type="molecule type" value="Genomic_DNA"/>
</dbReference>
<dbReference type="Proteomes" id="UP000692954">
    <property type="component" value="Unassembled WGS sequence"/>
</dbReference>
<dbReference type="Pfam" id="PF12895">
    <property type="entry name" value="ANAPC3"/>
    <property type="match status" value="1"/>
</dbReference>
<dbReference type="PROSITE" id="PS50005">
    <property type="entry name" value="TPR"/>
    <property type="match status" value="3"/>
</dbReference>
<name>A0A8S1RTQ4_9CILI</name>
<organism evidence="4 5">
    <name type="scientific">Paramecium sonneborni</name>
    <dbReference type="NCBI Taxonomy" id="65129"/>
    <lineage>
        <taxon>Eukaryota</taxon>
        <taxon>Sar</taxon>
        <taxon>Alveolata</taxon>
        <taxon>Ciliophora</taxon>
        <taxon>Intramacronucleata</taxon>
        <taxon>Oligohymenophorea</taxon>
        <taxon>Peniculida</taxon>
        <taxon>Parameciidae</taxon>
        <taxon>Paramecium</taxon>
    </lineage>
</organism>
<evidence type="ECO:0000256" key="2">
    <source>
        <dbReference type="ARBA" id="ARBA00022803"/>
    </source>
</evidence>
<dbReference type="Pfam" id="PF14559">
    <property type="entry name" value="TPR_19"/>
    <property type="match status" value="1"/>
</dbReference>
<evidence type="ECO:0000313" key="4">
    <source>
        <dbReference type="EMBL" id="CAD8129874.1"/>
    </source>
</evidence>
<evidence type="ECO:0000256" key="3">
    <source>
        <dbReference type="PROSITE-ProRule" id="PRU00339"/>
    </source>
</evidence>
<keyword evidence="1" id="KW-0677">Repeat</keyword>
<evidence type="ECO:0000256" key="1">
    <source>
        <dbReference type="ARBA" id="ARBA00022737"/>
    </source>
</evidence>
<dbReference type="PANTHER" id="PTHR44943">
    <property type="entry name" value="CELLULOSE SYNTHASE OPERON PROTEIN C"/>
    <property type="match status" value="1"/>
</dbReference>
<feature type="repeat" description="TPR" evidence="3">
    <location>
        <begin position="306"/>
        <end position="339"/>
    </location>
</feature>